<organism evidence="3 4">
    <name type="scientific">Halodurantibacterium flavum</name>
    <dbReference type="NCBI Taxonomy" id="1382802"/>
    <lineage>
        <taxon>Bacteria</taxon>
        <taxon>Pseudomonadati</taxon>
        <taxon>Pseudomonadota</taxon>
        <taxon>Alphaproteobacteria</taxon>
        <taxon>Rhodobacterales</taxon>
        <taxon>Paracoccaceae</taxon>
        <taxon>Halodurantibacterium</taxon>
    </lineage>
</organism>
<accession>A0ABW4SAB6</accession>
<dbReference type="Pfam" id="PF13670">
    <property type="entry name" value="PepSY_2"/>
    <property type="match status" value="1"/>
</dbReference>
<keyword evidence="1" id="KW-0732">Signal</keyword>
<keyword evidence="4" id="KW-1185">Reference proteome</keyword>
<dbReference type="EMBL" id="JBHUGH010000037">
    <property type="protein sequence ID" value="MFD1914411.1"/>
    <property type="molecule type" value="Genomic_DNA"/>
</dbReference>
<sequence length="83" mass="9173">MKRPLTILAALALLTGPALADTPDAETVERINAMLAEMQCEIDPEDIELEDDGTYDLDDVMCADGQYDMKLDADLNVTERRAE</sequence>
<evidence type="ECO:0000313" key="3">
    <source>
        <dbReference type="EMBL" id="MFD1914411.1"/>
    </source>
</evidence>
<comment type="caution">
    <text evidence="3">The sequence shown here is derived from an EMBL/GenBank/DDBJ whole genome shotgun (WGS) entry which is preliminary data.</text>
</comment>
<dbReference type="Proteomes" id="UP001597353">
    <property type="component" value="Unassembled WGS sequence"/>
</dbReference>
<evidence type="ECO:0000259" key="2">
    <source>
        <dbReference type="Pfam" id="PF13670"/>
    </source>
</evidence>
<protein>
    <submittedName>
        <fullName evidence="3">PepSY domain-containing protein</fullName>
    </submittedName>
</protein>
<feature type="signal peptide" evidence="1">
    <location>
        <begin position="1"/>
        <end position="20"/>
    </location>
</feature>
<feature type="chain" id="PRO_5045615542" evidence="1">
    <location>
        <begin position="21"/>
        <end position="83"/>
    </location>
</feature>
<feature type="domain" description="PepSY" evidence="2">
    <location>
        <begin position="5"/>
        <end position="72"/>
    </location>
</feature>
<evidence type="ECO:0000256" key="1">
    <source>
        <dbReference type="SAM" id="SignalP"/>
    </source>
</evidence>
<reference evidence="4" key="1">
    <citation type="journal article" date="2019" name="Int. J. Syst. Evol. Microbiol.">
        <title>The Global Catalogue of Microorganisms (GCM) 10K type strain sequencing project: providing services to taxonomists for standard genome sequencing and annotation.</title>
        <authorList>
            <consortium name="The Broad Institute Genomics Platform"/>
            <consortium name="The Broad Institute Genome Sequencing Center for Infectious Disease"/>
            <person name="Wu L."/>
            <person name="Ma J."/>
        </authorList>
    </citation>
    <scope>NUCLEOTIDE SEQUENCE [LARGE SCALE GENOMIC DNA]</scope>
    <source>
        <strain evidence="4">CGMCC 4.7242</strain>
    </source>
</reference>
<gene>
    <name evidence="3" type="ORF">ACFSGJ_19590</name>
</gene>
<dbReference type="RefSeq" id="WP_390265752.1">
    <property type="nucleotide sequence ID" value="NZ_JBHUGH010000037.1"/>
</dbReference>
<proteinExistence type="predicted"/>
<dbReference type="InterPro" id="IPR025711">
    <property type="entry name" value="PepSY"/>
</dbReference>
<evidence type="ECO:0000313" key="4">
    <source>
        <dbReference type="Proteomes" id="UP001597353"/>
    </source>
</evidence>
<name>A0ABW4SAB6_9RHOB</name>